<evidence type="ECO:0000313" key="8">
    <source>
        <dbReference type="EMBL" id="KAE9076089.1"/>
    </source>
</evidence>
<dbReference type="GO" id="GO:0043657">
    <property type="term" value="C:host cell"/>
    <property type="evidence" value="ECO:0007669"/>
    <property type="project" value="UniProtKB-SubCell"/>
</dbReference>
<evidence type="ECO:0000313" key="13">
    <source>
        <dbReference type="EMBL" id="KAE9269527.1"/>
    </source>
</evidence>
<evidence type="ECO:0000313" key="20">
    <source>
        <dbReference type="Proteomes" id="UP000441208"/>
    </source>
</evidence>
<dbReference type="EMBL" id="QXGB01000675">
    <property type="protein sequence ID" value="KAE9207370.1"/>
    <property type="molecule type" value="Genomic_DNA"/>
</dbReference>
<dbReference type="InterPro" id="IPR045379">
    <property type="entry name" value="Crinkler_N"/>
</dbReference>
<dbReference type="EMBL" id="QXFX01003097">
    <property type="protein sequence ID" value="KAE9071235.1"/>
    <property type="molecule type" value="Genomic_DNA"/>
</dbReference>
<reference evidence="15 16" key="1">
    <citation type="submission" date="2018-08" db="EMBL/GenBank/DDBJ databases">
        <title>Genomic investigation of the strawberry pathogen Phytophthora fragariae indicates pathogenicity is determined by transcriptional variation in three key races.</title>
        <authorList>
            <person name="Adams T.M."/>
            <person name="Armitage A.D."/>
            <person name="Sobczyk M.K."/>
            <person name="Bates H.J."/>
            <person name="Dunwell J.M."/>
            <person name="Nellist C.F."/>
            <person name="Harrison R.J."/>
        </authorList>
    </citation>
    <scope>NUCLEOTIDE SEQUENCE [LARGE SCALE GENOMIC DNA]</scope>
    <source>
        <strain evidence="13 17">A4</strain>
        <strain evidence="12 18">BC-1</strain>
        <strain evidence="10 22">BC-23</strain>
        <strain evidence="11 16">NOV-27</strain>
        <strain evidence="9 19">NOV-5</strain>
        <strain evidence="8 20">NOV-71</strain>
        <strain evidence="14 23">NOV-77</strain>
        <strain evidence="5 15">NOV-9</strain>
        <strain evidence="7 24">ONT-3</strain>
        <strain evidence="6 21">SCRP245</strain>
    </source>
</reference>
<dbReference type="EMBL" id="QXFW01004819">
    <property type="protein sequence ID" value="KAE8964216.1"/>
    <property type="molecule type" value="Genomic_DNA"/>
</dbReference>
<evidence type="ECO:0000313" key="16">
    <source>
        <dbReference type="Proteomes" id="UP000433483"/>
    </source>
</evidence>
<comment type="caution">
    <text evidence="12">The sequence shown here is derived from an EMBL/GenBank/DDBJ whole genome shotgun (WGS) entry which is preliminary data.</text>
</comment>
<dbReference type="EMBL" id="QXGD01000733">
    <property type="protein sequence ID" value="KAE9226799.1"/>
    <property type="molecule type" value="Genomic_DNA"/>
</dbReference>
<evidence type="ECO:0000313" key="23">
    <source>
        <dbReference type="Proteomes" id="UP000486351"/>
    </source>
</evidence>
<evidence type="ECO:0000313" key="5">
    <source>
        <dbReference type="EMBL" id="KAE8919355.1"/>
    </source>
</evidence>
<dbReference type="Proteomes" id="UP000429523">
    <property type="component" value="Unassembled WGS sequence"/>
</dbReference>
<organism evidence="12 18">
    <name type="scientific">Phytophthora fragariae</name>
    <dbReference type="NCBI Taxonomy" id="53985"/>
    <lineage>
        <taxon>Eukaryota</taxon>
        <taxon>Sar</taxon>
        <taxon>Stramenopiles</taxon>
        <taxon>Oomycota</taxon>
        <taxon>Peronosporomycetes</taxon>
        <taxon>Peronosporales</taxon>
        <taxon>Peronosporaceae</taxon>
        <taxon>Phytophthora</taxon>
    </lineage>
</organism>
<evidence type="ECO:0000313" key="14">
    <source>
        <dbReference type="EMBL" id="KAE9289961.1"/>
    </source>
</evidence>
<comment type="subcellular location">
    <subcellularLocation>
        <location evidence="1">Host cell</location>
    </subcellularLocation>
    <subcellularLocation>
        <location evidence="2">Secreted</location>
    </subcellularLocation>
</comment>
<evidence type="ECO:0000313" key="24">
    <source>
        <dbReference type="Proteomes" id="UP000488956"/>
    </source>
</evidence>
<evidence type="ECO:0000313" key="17">
    <source>
        <dbReference type="Proteomes" id="UP000437068"/>
    </source>
</evidence>
<accession>A0A6A3YY14</accession>
<dbReference type="Proteomes" id="UP000440732">
    <property type="component" value="Unassembled WGS sequence"/>
</dbReference>
<evidence type="ECO:0000313" key="22">
    <source>
        <dbReference type="Proteomes" id="UP000476176"/>
    </source>
</evidence>
<evidence type="ECO:0000313" key="11">
    <source>
        <dbReference type="EMBL" id="KAE9207370.1"/>
    </source>
</evidence>
<dbReference type="EMBL" id="QXGA01003337">
    <property type="protein sequence ID" value="KAE9084479.1"/>
    <property type="molecule type" value="Genomic_DNA"/>
</dbReference>
<evidence type="ECO:0000256" key="1">
    <source>
        <dbReference type="ARBA" id="ARBA00004340"/>
    </source>
</evidence>
<dbReference type="Proteomes" id="UP000433483">
    <property type="component" value="Unassembled WGS sequence"/>
</dbReference>
<feature type="domain" description="Crinkler effector protein N-terminal" evidence="4">
    <location>
        <begin position="1"/>
        <end position="33"/>
    </location>
</feature>
<keyword evidence="3" id="KW-0964">Secreted</keyword>
<evidence type="ECO:0000259" key="4">
    <source>
        <dbReference type="Pfam" id="PF20147"/>
    </source>
</evidence>
<evidence type="ECO:0000313" key="6">
    <source>
        <dbReference type="EMBL" id="KAE8964216.1"/>
    </source>
</evidence>
<protein>
    <recommendedName>
        <fullName evidence="4">Crinkler effector protein N-terminal domain-containing protein</fullName>
    </recommendedName>
</protein>
<evidence type="ECO:0000313" key="9">
    <source>
        <dbReference type="EMBL" id="KAE9084479.1"/>
    </source>
</evidence>
<evidence type="ECO:0000313" key="21">
    <source>
        <dbReference type="Proteomes" id="UP000460718"/>
    </source>
</evidence>
<dbReference type="EMBL" id="QXGF01004748">
    <property type="protein sequence ID" value="KAE8919355.1"/>
    <property type="molecule type" value="Genomic_DNA"/>
</dbReference>
<dbReference type="GO" id="GO:0005576">
    <property type="term" value="C:extracellular region"/>
    <property type="evidence" value="ECO:0007669"/>
    <property type="project" value="UniProtKB-SubCell"/>
</dbReference>
<dbReference type="EMBL" id="QXFY01002985">
    <property type="protein sequence ID" value="KAE9289961.1"/>
    <property type="molecule type" value="Genomic_DNA"/>
</dbReference>
<evidence type="ECO:0000313" key="18">
    <source>
        <dbReference type="Proteomes" id="UP000440367"/>
    </source>
</evidence>
<dbReference type="Proteomes" id="UP000440367">
    <property type="component" value="Unassembled WGS sequence"/>
</dbReference>
<dbReference type="Proteomes" id="UP000486351">
    <property type="component" value="Unassembled WGS sequence"/>
</dbReference>
<dbReference type="EMBL" id="QXGC01005223">
    <property type="protein sequence ID" value="KAE9166079.1"/>
    <property type="molecule type" value="Genomic_DNA"/>
</dbReference>
<evidence type="ECO:0000313" key="7">
    <source>
        <dbReference type="EMBL" id="KAE9071235.1"/>
    </source>
</evidence>
<proteinExistence type="predicted"/>
<dbReference type="AlphaFoldDB" id="A0A6A3YY14"/>
<dbReference type="EMBL" id="QXGE01004767">
    <property type="protein sequence ID" value="KAE9269527.1"/>
    <property type="molecule type" value="Genomic_DNA"/>
</dbReference>
<dbReference type="Proteomes" id="UP000488956">
    <property type="component" value="Unassembled WGS sequence"/>
</dbReference>
<evidence type="ECO:0000256" key="3">
    <source>
        <dbReference type="ARBA" id="ARBA00022525"/>
    </source>
</evidence>
<dbReference type="Proteomes" id="UP000441208">
    <property type="component" value="Unassembled WGS sequence"/>
</dbReference>
<dbReference type="Proteomes" id="UP000476176">
    <property type="component" value="Unassembled WGS sequence"/>
</dbReference>
<evidence type="ECO:0000256" key="2">
    <source>
        <dbReference type="ARBA" id="ARBA00004613"/>
    </source>
</evidence>
<name>A0A6A3YY14_9STRA</name>
<dbReference type="Proteomes" id="UP000437068">
    <property type="component" value="Unassembled WGS sequence"/>
</dbReference>
<keyword evidence="16" id="KW-1185">Reference proteome</keyword>
<dbReference type="OrthoDB" id="95305at2759"/>
<gene>
    <name evidence="13" type="ORF">PF001_g29180</name>
    <name evidence="12" type="ORF">PF002_g14003</name>
    <name evidence="10" type="ORF">PF004_g29281</name>
    <name evidence="11" type="ORF">PF005_g12640</name>
    <name evidence="9" type="ORF">PF006_g26468</name>
    <name evidence="8" type="ORF">PF007_g24756</name>
    <name evidence="14" type="ORF">PF008_g25756</name>
    <name evidence="5" type="ORF">PF009_g30337</name>
    <name evidence="7" type="ORF">PF010_g25950</name>
    <name evidence="6" type="ORF">PF011_g28753</name>
</gene>
<dbReference type="Proteomes" id="UP000460718">
    <property type="component" value="Unassembled WGS sequence"/>
</dbReference>
<evidence type="ECO:0000313" key="12">
    <source>
        <dbReference type="EMBL" id="KAE9226799.1"/>
    </source>
</evidence>
<sequence length="35" mass="3784">MKLMCAIVGVPASAFSVEIDEGNTVEELKYAIKQV</sequence>
<evidence type="ECO:0000313" key="15">
    <source>
        <dbReference type="Proteomes" id="UP000429523"/>
    </source>
</evidence>
<evidence type="ECO:0000313" key="10">
    <source>
        <dbReference type="EMBL" id="KAE9166079.1"/>
    </source>
</evidence>
<dbReference type="EMBL" id="QXFZ01002541">
    <property type="protein sequence ID" value="KAE9076089.1"/>
    <property type="molecule type" value="Genomic_DNA"/>
</dbReference>
<dbReference type="Pfam" id="PF20147">
    <property type="entry name" value="Crinkler"/>
    <property type="match status" value="1"/>
</dbReference>
<evidence type="ECO:0000313" key="19">
    <source>
        <dbReference type="Proteomes" id="UP000440732"/>
    </source>
</evidence>